<evidence type="ECO:0000313" key="9">
    <source>
        <dbReference type="EMBL" id="CAA9520206.1"/>
    </source>
</evidence>
<dbReference type="Gene3D" id="1.20.120.330">
    <property type="entry name" value="Nucleotidyltransferases domain 2"/>
    <property type="match status" value="2"/>
</dbReference>
<dbReference type="InterPro" id="IPR043519">
    <property type="entry name" value="NT_sf"/>
</dbReference>
<dbReference type="GO" id="GO:0000820">
    <property type="term" value="P:regulation of glutamine family amino acid metabolic process"/>
    <property type="evidence" value="ECO:0007669"/>
    <property type="project" value="TreeGrafter"/>
</dbReference>
<feature type="domain" description="PII-uridylyltransferase/Glutamine-synthetase adenylyltransferase" evidence="8">
    <location>
        <begin position="794"/>
        <end position="900"/>
    </location>
</feature>
<name>A0A6J4TDC0_9SPHN</name>
<gene>
    <name evidence="9" type="ORF">AVDCRST_MAG39-2591</name>
</gene>
<evidence type="ECO:0000259" key="7">
    <source>
        <dbReference type="Pfam" id="PF03710"/>
    </source>
</evidence>
<dbReference type="SUPFAM" id="SSF81301">
    <property type="entry name" value="Nucleotidyltransferase"/>
    <property type="match status" value="2"/>
</dbReference>
<sequence>MRLPSLRAGKELARDRGVKDTVALADALSRARAYAPFLRLAAEREAPLVDLLFAEGLAPALAATEAIDLALPLADGLRVARRRLSLVLALGDLAGLLPLEAVVARLSGFADRALDLTIRAAIAERAPDAEPAGFAAIALGKHGSRELNFSSDIDPILLYDPATLPRRPRDGAVDAAVRIARRVVELLSANTAQGFVFRVDLRLRPSPEATPIALPVDAAIGHYESAALPWERAAFVRARAAAGDLGLGERFLRAVQPFVWRRSLDFGAVGELRAISRRVRAHHGEAPLGPGYDLKRGRGGIREVEFFAQIHQLIHGGRDASLREPATLPALAALARAGHVGEGEAAALAAAYRVLRTVEHRLQMVDDRQTHGLPETPDALDDVARLHGLSGRDALLDLLRPHVLAVAAAFDALIETGGERLPHTADALDAALLAAGFPDPAAVRARVEGWRSGNARALRSAAAQDALEAMLPALLPAFARAPDPGRAVNRFDALVARLPSGVNLFRLLEARPALAELLSAVLAHAPALAEALADHPELLDGLLDASAFLPAPPVSELAAEFARGGEGGYGELLDAVRRRVNERRFAVGVQLIAGRADPLDAAAAYARIAEAAVDVVARAAAGEFARAHGRVPGAELLILGYGRLGGAALTHASDLDLVFLFTGDFGDRSDGPKPLGATDYHNRLARRVAGALSLPTAAGPLYDVDTRLRPSGAQGLLAVSVDSFLAYQRDEAWTWEHMALTRARPVFGPADARAVVEEGIAAVLARPRDDAKLTADVVAMRAEMAAHKLPVGSLDVKLGPGGLVDLEFAVHLLQLRYCEAFDFRLGEAVRVLAAARLLPPDAPAWHDLLTRLLVMLRLIAPAGDDPAEASRPLVARACGAADWDALLAMHRAARQGVGDIWDMVARGREGEWS</sequence>
<dbReference type="CDD" id="cd05401">
    <property type="entry name" value="NT_GlnE_GlnD_like"/>
    <property type="match status" value="2"/>
</dbReference>
<dbReference type="Pfam" id="PF08335">
    <property type="entry name" value="GlnD_UR_UTase"/>
    <property type="match status" value="2"/>
</dbReference>
<protein>
    <submittedName>
        <fullName evidence="9">Glutamate-ammonia-ligase adenylyltransferase</fullName>
        <ecNumber evidence="9">2.7.7.42</ecNumber>
    </submittedName>
</protein>
<dbReference type="GO" id="GO:0005524">
    <property type="term" value="F:ATP binding"/>
    <property type="evidence" value="ECO:0007669"/>
    <property type="project" value="UniProtKB-KW"/>
</dbReference>
<feature type="domain" description="Glutamate-ammonia ligase adenylyltransferase repeated" evidence="7">
    <location>
        <begin position="73"/>
        <end position="253"/>
    </location>
</feature>
<evidence type="ECO:0000256" key="1">
    <source>
        <dbReference type="ARBA" id="ARBA00022679"/>
    </source>
</evidence>
<dbReference type="InterPro" id="IPR023057">
    <property type="entry name" value="GlnE"/>
</dbReference>
<keyword evidence="1 9" id="KW-0808">Transferase</keyword>
<reference evidence="9" key="1">
    <citation type="submission" date="2020-02" db="EMBL/GenBank/DDBJ databases">
        <authorList>
            <person name="Meier V. D."/>
        </authorList>
    </citation>
    <scope>NUCLEOTIDE SEQUENCE</scope>
    <source>
        <strain evidence="9">AVDCRST_MAG39</strain>
    </source>
</reference>
<accession>A0A6J4TDC0</accession>
<dbReference type="PANTHER" id="PTHR30621:SF0">
    <property type="entry name" value="BIFUNCTIONAL GLUTAMINE SYNTHETASE ADENYLYLTRANSFERASE_ADENYLYL-REMOVING ENZYME"/>
    <property type="match status" value="1"/>
</dbReference>
<evidence type="ECO:0000256" key="6">
    <source>
        <dbReference type="ARBA" id="ARBA00023268"/>
    </source>
</evidence>
<keyword evidence="5" id="KW-0460">Magnesium</keyword>
<dbReference type="AlphaFoldDB" id="A0A6J4TDC0"/>
<evidence type="ECO:0000256" key="4">
    <source>
        <dbReference type="ARBA" id="ARBA00022840"/>
    </source>
</evidence>
<dbReference type="InterPro" id="IPR005190">
    <property type="entry name" value="GlnE_rpt_dom"/>
</dbReference>
<keyword evidence="4" id="KW-0067">ATP-binding</keyword>
<dbReference type="GO" id="GO:0005829">
    <property type="term" value="C:cytosol"/>
    <property type="evidence" value="ECO:0007669"/>
    <property type="project" value="TreeGrafter"/>
</dbReference>
<proteinExistence type="predicted"/>
<dbReference type="Gene3D" id="3.30.460.10">
    <property type="entry name" value="Beta Polymerase, domain 2"/>
    <property type="match status" value="2"/>
</dbReference>
<keyword evidence="3" id="KW-0547">Nucleotide-binding</keyword>
<keyword evidence="9" id="KW-0436">Ligase</keyword>
<dbReference type="InterPro" id="IPR013546">
    <property type="entry name" value="PII_UdlTrfase/GS_AdlTrfase"/>
</dbReference>
<dbReference type="EMBL" id="CADCVW010000104">
    <property type="protein sequence ID" value="CAA9520206.1"/>
    <property type="molecule type" value="Genomic_DNA"/>
</dbReference>
<dbReference type="EC" id="2.7.7.42" evidence="9"/>
<evidence type="ECO:0000256" key="5">
    <source>
        <dbReference type="ARBA" id="ARBA00022842"/>
    </source>
</evidence>
<evidence type="ECO:0000256" key="2">
    <source>
        <dbReference type="ARBA" id="ARBA00022695"/>
    </source>
</evidence>
<dbReference type="Gene3D" id="1.20.120.1510">
    <property type="match status" value="1"/>
</dbReference>
<evidence type="ECO:0000256" key="3">
    <source>
        <dbReference type="ARBA" id="ARBA00022741"/>
    </source>
</evidence>
<dbReference type="GO" id="GO:0008882">
    <property type="term" value="F:[glutamate-ammonia-ligase] adenylyltransferase activity"/>
    <property type="evidence" value="ECO:0007669"/>
    <property type="project" value="UniProtKB-EC"/>
</dbReference>
<feature type="domain" description="PII-uridylyltransferase/Glutamine-synthetase adenylyltransferase" evidence="8">
    <location>
        <begin position="280"/>
        <end position="413"/>
    </location>
</feature>
<keyword evidence="6" id="KW-0511">Multifunctional enzyme</keyword>
<dbReference type="GO" id="GO:0016874">
    <property type="term" value="F:ligase activity"/>
    <property type="evidence" value="ECO:0007669"/>
    <property type="project" value="UniProtKB-KW"/>
</dbReference>
<dbReference type="SUPFAM" id="SSF81593">
    <property type="entry name" value="Nucleotidyltransferase substrate binding subunit/domain"/>
    <property type="match status" value="2"/>
</dbReference>
<feature type="domain" description="Glutamate-ammonia ligase adenylyltransferase repeated" evidence="7">
    <location>
        <begin position="517"/>
        <end position="755"/>
    </location>
</feature>
<dbReference type="PANTHER" id="PTHR30621">
    <property type="entry name" value="GLUTAMINE SYNTHETASE ADENYLYLTRANSFERASE"/>
    <property type="match status" value="1"/>
</dbReference>
<keyword evidence="2 9" id="KW-0548">Nucleotidyltransferase</keyword>
<organism evidence="9">
    <name type="scientific">uncultured Sphingomonadaceae bacterium</name>
    <dbReference type="NCBI Taxonomy" id="169976"/>
    <lineage>
        <taxon>Bacteria</taxon>
        <taxon>Pseudomonadati</taxon>
        <taxon>Pseudomonadota</taxon>
        <taxon>Alphaproteobacteria</taxon>
        <taxon>Sphingomonadales</taxon>
        <taxon>Sphingomonadaceae</taxon>
        <taxon>environmental samples</taxon>
    </lineage>
</organism>
<evidence type="ECO:0000259" key="8">
    <source>
        <dbReference type="Pfam" id="PF08335"/>
    </source>
</evidence>
<dbReference type="Pfam" id="PF03710">
    <property type="entry name" value="GlnE"/>
    <property type="match status" value="2"/>
</dbReference>
<dbReference type="NCBIfam" id="NF008292">
    <property type="entry name" value="PRK11072.1"/>
    <property type="match status" value="1"/>
</dbReference>